<protein>
    <submittedName>
        <fullName evidence="2">TolC family protein</fullName>
    </submittedName>
</protein>
<evidence type="ECO:0000313" key="2">
    <source>
        <dbReference type="EMBL" id="RQP22761.1"/>
    </source>
</evidence>
<organism evidence="2 3">
    <name type="scientific">Piscinibacter terrae</name>
    <dbReference type="NCBI Taxonomy" id="2496871"/>
    <lineage>
        <taxon>Bacteria</taxon>
        <taxon>Pseudomonadati</taxon>
        <taxon>Pseudomonadota</taxon>
        <taxon>Betaproteobacteria</taxon>
        <taxon>Burkholderiales</taxon>
        <taxon>Sphaerotilaceae</taxon>
        <taxon>Piscinibacter</taxon>
    </lineage>
</organism>
<keyword evidence="3" id="KW-1185">Reference proteome</keyword>
<keyword evidence="1" id="KW-0732">Signal</keyword>
<feature type="chain" id="PRO_5018067982" evidence="1">
    <location>
        <begin position="24"/>
        <end position="466"/>
    </location>
</feature>
<sequence length="466" mass="50203">MHWHPRAAWAALPTSLLAGLLLAGCASTAIDSNFADVQRMSRERIGADPAWLTSDDARRQAQADVDWLLSKPLSADDAVHIALAYSPALQAVLADAAASSAAATSSARLPNPVFSFERLARGDGGLRELEITRTLSVPLLDLFLLPARMRQADQRQQQIRLQLAGDVVQAATQARTAWVRAVSARQSLAYVEQIQTSADASAELARRMQAAGNFSKLQRARQEAFHADAVAQLARAQRDALAAREALVRALGLNDTQAASLKLPDRLPDLPASPKDGPAFTQAAIGQRLDVALAQADLNAVAREQGLTRVTSVVNGLQIGAVRKSDTGQPSARGVDLELPLPLFDFGDPRRAQAQAAYMAALNRTAATGARAASQLREAHGAYRSAYDLARHYRDEVVPLRKAIADENLLRYNGMLISVFELLADTREQIGSVIQAIDAQRDFWLADAALQAAAIGRPMNRQDDNP</sequence>
<dbReference type="OrthoDB" id="8554634at2"/>
<dbReference type="RefSeq" id="WP_124542332.1">
    <property type="nucleotide sequence ID" value="NZ_QUSW01000006.1"/>
</dbReference>
<accession>A0A3N7HPT5</accession>
<dbReference type="InterPro" id="IPR010131">
    <property type="entry name" value="MdtP/NodT-like"/>
</dbReference>
<feature type="signal peptide" evidence="1">
    <location>
        <begin position="1"/>
        <end position="23"/>
    </location>
</feature>
<dbReference type="SUPFAM" id="SSF56954">
    <property type="entry name" value="Outer membrane efflux proteins (OEP)"/>
    <property type="match status" value="1"/>
</dbReference>
<reference evidence="2 3" key="2">
    <citation type="submission" date="2018-12" db="EMBL/GenBank/DDBJ databases">
        <title>Rhizobacter gummiphilus sp. nov., a rubber-degrading bacterium isolated from the soil of a botanical garden in Japan.</title>
        <authorList>
            <person name="Shunsuke S.S."/>
        </authorList>
    </citation>
    <scope>NUCLEOTIDE SEQUENCE [LARGE SCALE GENOMIC DNA]</scope>
    <source>
        <strain evidence="2 3">S-16</strain>
    </source>
</reference>
<dbReference type="PROSITE" id="PS51257">
    <property type="entry name" value="PROKAR_LIPOPROTEIN"/>
    <property type="match status" value="1"/>
</dbReference>
<dbReference type="Gene3D" id="1.20.1600.10">
    <property type="entry name" value="Outer membrane efflux proteins (OEP)"/>
    <property type="match status" value="1"/>
</dbReference>
<proteinExistence type="predicted"/>
<dbReference type="Proteomes" id="UP000267464">
    <property type="component" value="Unassembled WGS sequence"/>
</dbReference>
<gene>
    <name evidence="2" type="ORF">DZC73_20915</name>
</gene>
<evidence type="ECO:0000256" key="1">
    <source>
        <dbReference type="SAM" id="SignalP"/>
    </source>
</evidence>
<evidence type="ECO:0000313" key="3">
    <source>
        <dbReference type="Proteomes" id="UP000267464"/>
    </source>
</evidence>
<name>A0A3N7HPT5_9BURK</name>
<dbReference type="PANTHER" id="PTHR30203">
    <property type="entry name" value="OUTER MEMBRANE CATION EFFLUX PROTEIN"/>
    <property type="match status" value="1"/>
</dbReference>
<dbReference type="PANTHER" id="PTHR30203:SF24">
    <property type="entry name" value="BLR4935 PROTEIN"/>
    <property type="match status" value="1"/>
</dbReference>
<dbReference type="GO" id="GO:0015562">
    <property type="term" value="F:efflux transmembrane transporter activity"/>
    <property type="evidence" value="ECO:0007669"/>
    <property type="project" value="InterPro"/>
</dbReference>
<dbReference type="EMBL" id="QUSW01000006">
    <property type="protein sequence ID" value="RQP22761.1"/>
    <property type="molecule type" value="Genomic_DNA"/>
</dbReference>
<reference evidence="2 3" key="1">
    <citation type="submission" date="2018-08" db="EMBL/GenBank/DDBJ databases">
        <authorList>
            <person name="Khan S.A."/>
            <person name="Jeon C.O."/>
            <person name="Chun B.H."/>
            <person name="Jeong S.E."/>
        </authorList>
    </citation>
    <scope>NUCLEOTIDE SEQUENCE [LARGE SCALE GENOMIC DNA]</scope>
    <source>
        <strain evidence="2 3">S-16</strain>
    </source>
</reference>
<dbReference type="AlphaFoldDB" id="A0A3N7HPT5"/>
<comment type="caution">
    <text evidence="2">The sequence shown here is derived from an EMBL/GenBank/DDBJ whole genome shotgun (WGS) entry which is preliminary data.</text>
</comment>